<dbReference type="RefSeq" id="WP_016472321.1">
    <property type="nucleotide sequence ID" value="NZ_BBQG01000037.1"/>
</dbReference>
<dbReference type="GeneID" id="75182840"/>
<protein>
    <submittedName>
        <fullName evidence="2">DUF397 domain-containing protein</fullName>
    </submittedName>
</protein>
<reference evidence="2 3" key="1">
    <citation type="submission" date="2018-10" db="EMBL/GenBank/DDBJ databases">
        <title>Isolation of pseudouridimycin from Streptomyces albus DSM 40763.</title>
        <authorList>
            <person name="Rosenqvist P."/>
            <person name="Metsae-Ketelae M."/>
            <person name="Virta P."/>
        </authorList>
    </citation>
    <scope>NUCLEOTIDE SEQUENCE [LARGE SCALE GENOMIC DNA]</scope>
    <source>
        <strain evidence="2 3">DSM 40763</strain>
    </source>
</reference>
<evidence type="ECO:0000313" key="3">
    <source>
        <dbReference type="Proteomes" id="UP000298111"/>
    </source>
</evidence>
<feature type="domain" description="DUF397" evidence="1">
    <location>
        <begin position="7"/>
        <end position="58"/>
    </location>
</feature>
<dbReference type="EMBL" id="RCIY01000012">
    <property type="protein sequence ID" value="TGG88091.1"/>
    <property type="molecule type" value="Genomic_DNA"/>
</dbReference>
<comment type="caution">
    <text evidence="2">The sequence shown here is derived from an EMBL/GenBank/DDBJ whole genome shotgun (WGS) entry which is preliminary data.</text>
</comment>
<organism evidence="2 3">
    <name type="scientific">Streptomyces albus</name>
    <dbReference type="NCBI Taxonomy" id="1888"/>
    <lineage>
        <taxon>Bacteria</taxon>
        <taxon>Bacillati</taxon>
        <taxon>Actinomycetota</taxon>
        <taxon>Actinomycetes</taxon>
        <taxon>Kitasatosporales</taxon>
        <taxon>Streptomycetaceae</taxon>
        <taxon>Streptomyces</taxon>
    </lineage>
</organism>
<evidence type="ECO:0000313" key="2">
    <source>
        <dbReference type="EMBL" id="TGG88091.1"/>
    </source>
</evidence>
<dbReference type="AlphaFoldDB" id="A0A8H1LI14"/>
<evidence type="ECO:0000259" key="1">
    <source>
        <dbReference type="Pfam" id="PF04149"/>
    </source>
</evidence>
<accession>A0A8H1LI14</accession>
<name>A0A8H1LI14_9ACTN</name>
<sequence length="65" mass="6874">MCSAEKLAWRKSSYSNSNSACVELRISRSTVGVRDSKQQGGPVVTVGAAAMRAFLGAVADGRLDR</sequence>
<dbReference type="Pfam" id="PF04149">
    <property type="entry name" value="DUF397"/>
    <property type="match status" value="1"/>
</dbReference>
<dbReference type="Proteomes" id="UP000298111">
    <property type="component" value="Unassembled WGS sequence"/>
</dbReference>
<gene>
    <name evidence="2" type="ORF">D8771_04085</name>
</gene>
<dbReference type="InterPro" id="IPR007278">
    <property type="entry name" value="DUF397"/>
</dbReference>
<proteinExistence type="predicted"/>